<evidence type="ECO:0000256" key="1">
    <source>
        <dbReference type="ARBA" id="ARBA00022679"/>
    </source>
</evidence>
<name>A0ABS9MH80_9FIRM</name>
<sequence length="339" mass="36245">MIIVMKHGSTQENVDKIVEVLKAHGLGANLSTGAQATIIGVLGDKSRLADANLELMDGVEKCVPIMHSYKLASREMCPDGRVAEVGGQRIGGKQLVLMAGPCAVESEEQILEAAQGVKAAGATFLRGGAYKPRTSPYAFQGMEDEGFKLLRKAADATGLKVVSEVISHDQIDTAAKYCDMFQVGARNMQNFRLLREIGRSKVPVLLKRGIASTIEEWLDAAEYIMSEGNYNVVLCERGIRTFETATRNTLDVSAVPVVKERSSLPIIIDPSHAAGKSRYIESLSLAGIAAGADGLIIEVHPEPKVAMSDAAQQLTIPEYQALVKKVGAVAAAVGRELPC</sequence>
<dbReference type="PANTHER" id="PTHR43018:SF2">
    <property type="entry name" value="PHOSPHO-2-DEHYDRO-3-DEOXYHEPTONATE ALDOLASE"/>
    <property type="match status" value="1"/>
</dbReference>
<keyword evidence="5" id="KW-1185">Reference proteome</keyword>
<feature type="domain" description="DAHP synthase ferredoxin-like" evidence="3">
    <location>
        <begin position="1"/>
        <end position="66"/>
    </location>
</feature>
<accession>A0ABS9MH80</accession>
<dbReference type="InterPro" id="IPR006218">
    <property type="entry name" value="DAHP1/KDSA"/>
</dbReference>
<dbReference type="SUPFAM" id="SSF51569">
    <property type="entry name" value="Aldolase"/>
    <property type="match status" value="1"/>
</dbReference>
<dbReference type="EC" id="2.5.1.54" evidence="4"/>
<evidence type="ECO:0000259" key="3">
    <source>
        <dbReference type="Pfam" id="PF18152"/>
    </source>
</evidence>
<dbReference type="NCBIfam" id="TIGR01361">
    <property type="entry name" value="DAHP_synth_Bsub"/>
    <property type="match status" value="1"/>
</dbReference>
<gene>
    <name evidence="4" type="primary">aroF</name>
    <name evidence="4" type="ORF">L0P57_03900</name>
</gene>
<proteinExistence type="predicted"/>
<comment type="caution">
    <text evidence="4">The sequence shown here is derived from an EMBL/GenBank/DDBJ whole genome shotgun (WGS) entry which is preliminary data.</text>
</comment>
<dbReference type="InterPro" id="IPR006268">
    <property type="entry name" value="DAHP_syn_2"/>
</dbReference>
<keyword evidence="1 4" id="KW-0808">Transferase</keyword>
<dbReference type="RefSeq" id="WP_087234593.1">
    <property type="nucleotide sequence ID" value="NZ_JAKNHQ010000004.1"/>
</dbReference>
<dbReference type="InterPro" id="IPR052899">
    <property type="entry name" value="Class-I_DAHP_synthase"/>
</dbReference>
<dbReference type="NCBIfam" id="NF006421">
    <property type="entry name" value="PRK08673.1"/>
    <property type="match status" value="1"/>
</dbReference>
<dbReference type="InterPro" id="IPR041071">
    <property type="entry name" value="DAHP_snth_FXD"/>
</dbReference>
<reference evidence="4 5" key="1">
    <citation type="submission" date="2022-01" db="EMBL/GenBank/DDBJ databases">
        <title>Collection of gut derived symbiotic bacterial strains cultured from healthy donors.</title>
        <authorList>
            <person name="Lin H."/>
            <person name="Kohout C."/>
            <person name="Waligurski E."/>
            <person name="Pamer E.G."/>
        </authorList>
    </citation>
    <scope>NUCLEOTIDE SEQUENCE [LARGE SCALE GENOMIC DNA]</scope>
    <source>
        <strain evidence="4 5">DFI.7.58</strain>
    </source>
</reference>
<evidence type="ECO:0000313" key="5">
    <source>
        <dbReference type="Proteomes" id="UP001298681"/>
    </source>
</evidence>
<dbReference type="Pfam" id="PF00793">
    <property type="entry name" value="DAHP_synth_1"/>
    <property type="match status" value="1"/>
</dbReference>
<dbReference type="InterPro" id="IPR013785">
    <property type="entry name" value="Aldolase_TIM"/>
</dbReference>
<evidence type="ECO:0000313" key="4">
    <source>
        <dbReference type="EMBL" id="MCG4610081.1"/>
    </source>
</evidence>
<dbReference type="NCBIfam" id="NF009239">
    <property type="entry name" value="PRK12595.1"/>
    <property type="match status" value="1"/>
</dbReference>
<dbReference type="Gene3D" id="3.30.70.1140">
    <property type="entry name" value="Phospho-2-dehydro-3-deoxyheptonate aldolase, domain 1"/>
    <property type="match status" value="1"/>
</dbReference>
<organism evidence="4 5">
    <name type="scientific">Anaeromassilibacillus senegalensis</name>
    <dbReference type="NCBI Taxonomy" id="1673717"/>
    <lineage>
        <taxon>Bacteria</taxon>
        <taxon>Bacillati</taxon>
        <taxon>Bacillota</taxon>
        <taxon>Clostridia</taxon>
        <taxon>Eubacteriales</taxon>
        <taxon>Acutalibacteraceae</taxon>
        <taxon>Anaeromassilibacillus</taxon>
    </lineage>
</organism>
<dbReference type="PANTHER" id="PTHR43018">
    <property type="entry name" value="PHOSPHO-2-DEHYDRO-3-DEOXYHEPTONATE ALDOLASE"/>
    <property type="match status" value="1"/>
</dbReference>
<dbReference type="GO" id="GO:0003849">
    <property type="term" value="F:3-deoxy-7-phosphoheptulonate synthase activity"/>
    <property type="evidence" value="ECO:0007669"/>
    <property type="project" value="UniProtKB-EC"/>
</dbReference>
<dbReference type="Gene3D" id="3.20.20.70">
    <property type="entry name" value="Aldolase class I"/>
    <property type="match status" value="1"/>
</dbReference>
<feature type="domain" description="DAHP synthetase I/KDSA" evidence="2">
    <location>
        <begin position="91"/>
        <end position="322"/>
    </location>
</feature>
<dbReference type="Proteomes" id="UP001298681">
    <property type="component" value="Unassembled WGS sequence"/>
</dbReference>
<dbReference type="Pfam" id="PF18152">
    <property type="entry name" value="DAHP_snth_FXD"/>
    <property type="match status" value="1"/>
</dbReference>
<protein>
    <submittedName>
        <fullName evidence="4">3-deoxy-7-phosphoheptulonate synthase</fullName>
        <ecNumber evidence="4">2.5.1.54</ecNumber>
    </submittedName>
</protein>
<dbReference type="EMBL" id="JAKNHQ010000004">
    <property type="protein sequence ID" value="MCG4610081.1"/>
    <property type="molecule type" value="Genomic_DNA"/>
</dbReference>
<evidence type="ECO:0000259" key="2">
    <source>
        <dbReference type="Pfam" id="PF00793"/>
    </source>
</evidence>